<dbReference type="InterPro" id="IPR011990">
    <property type="entry name" value="TPR-like_helical_dom_sf"/>
</dbReference>
<evidence type="ECO:0008006" key="4">
    <source>
        <dbReference type="Google" id="ProtNLM"/>
    </source>
</evidence>
<dbReference type="GO" id="GO:0003723">
    <property type="term" value="F:RNA binding"/>
    <property type="evidence" value="ECO:0007669"/>
    <property type="project" value="InterPro"/>
</dbReference>
<dbReference type="AlphaFoldDB" id="A0A818RSU1"/>
<dbReference type="Proteomes" id="UP000663848">
    <property type="component" value="Unassembled WGS sequence"/>
</dbReference>
<dbReference type="PANTHER" id="PTHR47926">
    <property type="entry name" value="PENTATRICOPEPTIDE REPEAT-CONTAINING PROTEIN"/>
    <property type="match status" value="1"/>
</dbReference>
<dbReference type="Pfam" id="PF01535">
    <property type="entry name" value="PPR"/>
    <property type="match status" value="3"/>
</dbReference>
<name>A0A818RSU1_9BILA</name>
<dbReference type="InterPro" id="IPR002885">
    <property type="entry name" value="PPR_rpt"/>
</dbReference>
<gene>
    <name evidence="1" type="ORF">GRG538_LOCUS25614</name>
    <name evidence="2" type="ORF">QYT958_LOCUS21226</name>
</gene>
<reference evidence="1" key="1">
    <citation type="submission" date="2021-02" db="EMBL/GenBank/DDBJ databases">
        <authorList>
            <person name="Nowell W R."/>
        </authorList>
    </citation>
    <scope>NUCLEOTIDE SEQUENCE</scope>
</reference>
<sequence>MMKGYIKNNQADKVVDLFKRIKNPDEIIIILLFNACAQLGTEEALNSIKQVSSKIVQSFQSNSRLLTSLLDGLVKCGDITYAENLFNTFKNKTVSMYKVMINGFLKENNCLKVLSLFNQIKMNNIEIDHIIWTCIIKCLSEIGDGDFSQSIVILKCIMPSSICGLIQMEFFLIFFVL</sequence>
<dbReference type="InterPro" id="IPR046960">
    <property type="entry name" value="PPR_At4g14850-like_plant"/>
</dbReference>
<evidence type="ECO:0000313" key="1">
    <source>
        <dbReference type="EMBL" id="CAF3658688.1"/>
    </source>
</evidence>
<dbReference type="EMBL" id="CAJNYT010004370">
    <property type="protein sequence ID" value="CAF3658688.1"/>
    <property type="molecule type" value="Genomic_DNA"/>
</dbReference>
<proteinExistence type="predicted"/>
<dbReference type="NCBIfam" id="TIGR00756">
    <property type="entry name" value="PPR"/>
    <property type="match status" value="1"/>
</dbReference>
<comment type="caution">
    <text evidence="1">The sequence shown here is derived from an EMBL/GenBank/DDBJ whole genome shotgun (WGS) entry which is preliminary data.</text>
</comment>
<evidence type="ECO:0000313" key="2">
    <source>
        <dbReference type="EMBL" id="CAF4754636.1"/>
    </source>
</evidence>
<dbReference type="Proteomes" id="UP000663872">
    <property type="component" value="Unassembled WGS sequence"/>
</dbReference>
<dbReference type="EMBL" id="CAJOBR010003840">
    <property type="protein sequence ID" value="CAF4754636.1"/>
    <property type="molecule type" value="Genomic_DNA"/>
</dbReference>
<accession>A0A818RSU1</accession>
<protein>
    <recommendedName>
        <fullName evidence="4">Pentatricopeptide repeat-containing protein</fullName>
    </recommendedName>
</protein>
<dbReference type="PANTHER" id="PTHR47926:SF359">
    <property type="entry name" value="PENTACOTRIPEPTIDE-REPEAT REGION OF PRORP DOMAIN-CONTAINING PROTEIN"/>
    <property type="match status" value="1"/>
</dbReference>
<dbReference type="GO" id="GO:0009451">
    <property type="term" value="P:RNA modification"/>
    <property type="evidence" value="ECO:0007669"/>
    <property type="project" value="InterPro"/>
</dbReference>
<organism evidence="1 3">
    <name type="scientific">Rotaria socialis</name>
    <dbReference type="NCBI Taxonomy" id="392032"/>
    <lineage>
        <taxon>Eukaryota</taxon>
        <taxon>Metazoa</taxon>
        <taxon>Spiralia</taxon>
        <taxon>Gnathifera</taxon>
        <taxon>Rotifera</taxon>
        <taxon>Eurotatoria</taxon>
        <taxon>Bdelloidea</taxon>
        <taxon>Philodinida</taxon>
        <taxon>Philodinidae</taxon>
        <taxon>Rotaria</taxon>
    </lineage>
</organism>
<evidence type="ECO:0000313" key="3">
    <source>
        <dbReference type="Proteomes" id="UP000663872"/>
    </source>
</evidence>
<dbReference type="Gene3D" id="1.25.40.10">
    <property type="entry name" value="Tetratricopeptide repeat domain"/>
    <property type="match status" value="1"/>
</dbReference>